<reference evidence="2" key="2">
    <citation type="submission" date="2021-04" db="EMBL/GenBank/DDBJ databases">
        <authorList>
            <person name="Gilroy R."/>
        </authorList>
    </citation>
    <scope>NUCLEOTIDE SEQUENCE</scope>
    <source>
        <strain evidence="2">1719</strain>
    </source>
</reference>
<feature type="domain" description="Helix-turn-helix" evidence="1">
    <location>
        <begin position="81"/>
        <end position="128"/>
    </location>
</feature>
<evidence type="ECO:0000259" key="1">
    <source>
        <dbReference type="Pfam" id="PF12728"/>
    </source>
</evidence>
<organism evidence="2 3">
    <name type="scientific">Candidatus Sphingobacterium stercoripullorum</name>
    <dbReference type="NCBI Taxonomy" id="2838759"/>
    <lineage>
        <taxon>Bacteria</taxon>
        <taxon>Pseudomonadati</taxon>
        <taxon>Bacteroidota</taxon>
        <taxon>Sphingobacteriia</taxon>
        <taxon>Sphingobacteriales</taxon>
        <taxon>Sphingobacteriaceae</taxon>
        <taxon>Sphingobacterium</taxon>
    </lineage>
</organism>
<comment type="caution">
    <text evidence="2">The sequence shown here is derived from an EMBL/GenBank/DDBJ whole genome shotgun (WGS) entry which is preliminary data.</text>
</comment>
<dbReference type="EMBL" id="DXEZ01000259">
    <property type="protein sequence ID" value="HIX55232.1"/>
    <property type="molecule type" value="Genomic_DNA"/>
</dbReference>
<proteinExistence type="predicted"/>
<evidence type="ECO:0000313" key="2">
    <source>
        <dbReference type="EMBL" id="HIX55232.1"/>
    </source>
</evidence>
<evidence type="ECO:0000313" key="3">
    <source>
        <dbReference type="Proteomes" id="UP000824156"/>
    </source>
</evidence>
<keyword evidence="2" id="KW-0238">DNA-binding</keyword>
<sequence length="151" mass="17104">METTKTLNKSTMREQKAALESYQALAKTIKQLSSDMPEIEIKETKELIKVPIKALKLLSEVLEAMSKGQPRSIVPMASEVTTQKAAEIIGCSRPFLVGLLEKGEMPYVKVGNHCRIKLVDVLAYKEKQKITQKKHLTKMMHNDEELELYDS</sequence>
<reference evidence="2" key="1">
    <citation type="journal article" date="2021" name="PeerJ">
        <title>Extensive microbial diversity within the chicken gut microbiome revealed by metagenomics and culture.</title>
        <authorList>
            <person name="Gilroy R."/>
            <person name="Ravi A."/>
            <person name="Getino M."/>
            <person name="Pursley I."/>
            <person name="Horton D.L."/>
            <person name="Alikhan N.F."/>
            <person name="Baker D."/>
            <person name="Gharbi K."/>
            <person name="Hall N."/>
            <person name="Watson M."/>
            <person name="Adriaenssens E.M."/>
            <person name="Foster-Nyarko E."/>
            <person name="Jarju S."/>
            <person name="Secka A."/>
            <person name="Antonio M."/>
            <person name="Oren A."/>
            <person name="Chaudhuri R.R."/>
            <person name="La Ragione R."/>
            <person name="Hildebrand F."/>
            <person name="Pallen M.J."/>
        </authorList>
    </citation>
    <scope>NUCLEOTIDE SEQUENCE</scope>
    <source>
        <strain evidence="2">1719</strain>
    </source>
</reference>
<dbReference type="InterPro" id="IPR010093">
    <property type="entry name" value="SinI_DNA-bd"/>
</dbReference>
<dbReference type="InterPro" id="IPR041657">
    <property type="entry name" value="HTH_17"/>
</dbReference>
<dbReference type="GO" id="GO:0003677">
    <property type="term" value="F:DNA binding"/>
    <property type="evidence" value="ECO:0007669"/>
    <property type="project" value="UniProtKB-KW"/>
</dbReference>
<dbReference type="Pfam" id="PF12728">
    <property type="entry name" value="HTH_17"/>
    <property type="match status" value="1"/>
</dbReference>
<dbReference type="Proteomes" id="UP000824156">
    <property type="component" value="Unassembled WGS sequence"/>
</dbReference>
<gene>
    <name evidence="2" type="ORF">H9853_09400</name>
</gene>
<dbReference type="NCBIfam" id="TIGR01764">
    <property type="entry name" value="excise"/>
    <property type="match status" value="1"/>
</dbReference>
<accession>A0A9D1WBF9</accession>
<protein>
    <submittedName>
        <fullName evidence="2">Excisionase family DNA-binding protein</fullName>
    </submittedName>
</protein>
<dbReference type="AlphaFoldDB" id="A0A9D1WBF9"/>
<name>A0A9D1WBF9_9SPHI</name>